<dbReference type="PROSITE" id="PS00356">
    <property type="entry name" value="HTH_LACI_1"/>
    <property type="match status" value="1"/>
</dbReference>
<dbReference type="CDD" id="cd01392">
    <property type="entry name" value="HTH_LacI"/>
    <property type="match status" value="1"/>
</dbReference>
<dbReference type="PROSITE" id="PS50932">
    <property type="entry name" value="HTH_LACI_2"/>
    <property type="match status" value="1"/>
</dbReference>
<dbReference type="PANTHER" id="PTHR30146">
    <property type="entry name" value="LACI-RELATED TRANSCRIPTIONAL REPRESSOR"/>
    <property type="match status" value="1"/>
</dbReference>
<reference evidence="5 6" key="1">
    <citation type="submission" date="2018-02" db="EMBL/GenBank/DDBJ databases">
        <title>Whole genome sequencing of endophytic bacterium.</title>
        <authorList>
            <person name="Eedara R."/>
            <person name="Podile A.R."/>
        </authorList>
    </citation>
    <scope>NUCLEOTIDE SEQUENCE [LARGE SCALE GENOMIC DNA]</scope>
    <source>
        <strain evidence="5 6">RP1T</strain>
    </source>
</reference>
<dbReference type="Proteomes" id="UP000237682">
    <property type="component" value="Unassembled WGS sequence"/>
</dbReference>
<feature type="domain" description="HTH lacI-type" evidence="4">
    <location>
        <begin position="4"/>
        <end position="58"/>
    </location>
</feature>
<keyword evidence="2" id="KW-0238">DNA-binding</keyword>
<accession>A0A2S9QHX8</accession>
<dbReference type="SUPFAM" id="SSF47413">
    <property type="entry name" value="lambda repressor-like DNA-binding domains"/>
    <property type="match status" value="1"/>
</dbReference>
<dbReference type="EMBL" id="PUEJ01000002">
    <property type="protein sequence ID" value="PRH88943.1"/>
    <property type="molecule type" value="Genomic_DNA"/>
</dbReference>
<keyword evidence="3" id="KW-0804">Transcription</keyword>
<evidence type="ECO:0000256" key="3">
    <source>
        <dbReference type="ARBA" id="ARBA00023163"/>
    </source>
</evidence>
<keyword evidence="6" id="KW-1185">Reference proteome</keyword>
<evidence type="ECO:0000313" key="6">
    <source>
        <dbReference type="Proteomes" id="UP000237682"/>
    </source>
</evidence>
<dbReference type="CDD" id="cd06307">
    <property type="entry name" value="PBP1_sugar_binding"/>
    <property type="match status" value="1"/>
</dbReference>
<dbReference type="Pfam" id="PF13407">
    <property type="entry name" value="Peripla_BP_4"/>
    <property type="match status" value="1"/>
</dbReference>
<dbReference type="SUPFAM" id="SSF53822">
    <property type="entry name" value="Periplasmic binding protein-like I"/>
    <property type="match status" value="1"/>
</dbReference>
<dbReference type="InterPro" id="IPR000843">
    <property type="entry name" value="HTH_LacI"/>
</dbReference>
<dbReference type="Pfam" id="PF00356">
    <property type="entry name" value="LacI"/>
    <property type="match status" value="1"/>
</dbReference>
<dbReference type="SMART" id="SM00354">
    <property type="entry name" value="HTH_LACI"/>
    <property type="match status" value="1"/>
</dbReference>
<dbReference type="Gene3D" id="3.40.50.2300">
    <property type="match status" value="2"/>
</dbReference>
<dbReference type="InterPro" id="IPR028082">
    <property type="entry name" value="Peripla_BP_I"/>
</dbReference>
<dbReference type="PANTHER" id="PTHR30146:SF152">
    <property type="entry name" value="TRANSCRIPTIONAL REGULATORY PROTEIN"/>
    <property type="match status" value="1"/>
</dbReference>
<keyword evidence="1" id="KW-0805">Transcription regulation</keyword>
<comment type="caution">
    <text evidence="5">The sequence shown here is derived from an EMBL/GenBank/DDBJ whole genome shotgun (WGS) entry which is preliminary data.</text>
</comment>
<dbReference type="AlphaFoldDB" id="A0A2S9QHX8"/>
<dbReference type="GO" id="GO:0000976">
    <property type="term" value="F:transcription cis-regulatory region binding"/>
    <property type="evidence" value="ECO:0007669"/>
    <property type="project" value="TreeGrafter"/>
</dbReference>
<dbReference type="Gene3D" id="1.10.260.40">
    <property type="entry name" value="lambda repressor-like DNA-binding domains"/>
    <property type="match status" value="1"/>
</dbReference>
<dbReference type="PRINTS" id="PR00036">
    <property type="entry name" value="HTHLACI"/>
</dbReference>
<evidence type="ECO:0000259" key="4">
    <source>
        <dbReference type="PROSITE" id="PS50932"/>
    </source>
</evidence>
<protein>
    <submittedName>
        <fullName evidence="5">LacI family transcriptional regulator</fullName>
    </submittedName>
</protein>
<dbReference type="GO" id="GO:0003700">
    <property type="term" value="F:DNA-binding transcription factor activity"/>
    <property type="evidence" value="ECO:0007669"/>
    <property type="project" value="TreeGrafter"/>
</dbReference>
<name>A0A2S9QHX8_9HYPH</name>
<dbReference type="InterPro" id="IPR010982">
    <property type="entry name" value="Lambda_DNA-bd_dom_sf"/>
</dbReference>
<proteinExistence type="predicted"/>
<dbReference type="InterPro" id="IPR025997">
    <property type="entry name" value="SBP_2_dom"/>
</dbReference>
<dbReference type="RefSeq" id="WP_105861285.1">
    <property type="nucleotide sequence ID" value="NZ_PUEJ01000002.1"/>
</dbReference>
<evidence type="ECO:0000256" key="2">
    <source>
        <dbReference type="ARBA" id="ARBA00023125"/>
    </source>
</evidence>
<evidence type="ECO:0000313" key="5">
    <source>
        <dbReference type="EMBL" id="PRH88943.1"/>
    </source>
</evidence>
<dbReference type="OrthoDB" id="9805774at2"/>
<organism evidence="5 6">
    <name type="scientific">Labrys okinawensis</name>
    <dbReference type="NCBI Taxonomy" id="346911"/>
    <lineage>
        <taxon>Bacteria</taxon>
        <taxon>Pseudomonadati</taxon>
        <taxon>Pseudomonadota</taxon>
        <taxon>Alphaproteobacteria</taxon>
        <taxon>Hyphomicrobiales</taxon>
        <taxon>Xanthobacteraceae</taxon>
        <taxon>Labrys</taxon>
    </lineage>
</organism>
<evidence type="ECO:0000256" key="1">
    <source>
        <dbReference type="ARBA" id="ARBA00023015"/>
    </source>
</evidence>
<sequence>MARATVHDLARAAGVSLATIDRVLNRRGGVRPATIEKVEQAMARLNYRRDMAAAMLAKQQEYRFVFLVPIGVNTFMRNLANEATRLSDLNAADRISIRVVEIPPFDDEKLAAILNGLDGSDTSGVAVVATENAQVRQAIDRLAERGIPVVTLVSDVPASRRAHFVGIDNSAAGRTAGSLMGRFLRGRSGRIAVLAGSMLLRDHVERHFGFERVLRTEYPDLVTLPVIEGRDNGAIVEDVLGALLDRHPDIIGLYSLGGGNRGVIAALNKRHAGGRICVIAHELTAHCREALIDGTFDAILNQDPGHEARSAMRVLRALTDGQPIDQGQERIRIDIYLRDNLP</sequence>
<gene>
    <name evidence="5" type="ORF">C5L14_06945</name>
</gene>